<sequence>MIGRADIEGSSGVAMSGLAATSQLSLWCTAPVKLPTCHCPGAGRARDHVGPGLGLKREPAGARLPASPVLSRLLARRRARGRPPGHPSRRRRAPSGGRRAVAGEIARRARRPSRVAARAQRTPAGPPGGRRGHPDTPQPGATPHPGPRGLPERGHRLDGRRRERGGGAWRHCAEAGAGGARRRPFGTGPPTYSTPLMSLHSARLESSSTGSSFPLILPSPFLGCEHWAEITSASTPRGPSRCFVLIKQSDSLVAPVLSRLLARRRARAARPGTPPGGGEHQAEVPAGRSWGDREKGPAPSRVAARAHGAPPPARPAGAADTRHTPARRHPAPRARGLPERGHRLQTGGAGRGAEGPGATARRQEQEGRPAGAADTRHTPARRHPAPRAARPPREGPPAADGRRRERGGGAWRHCAEAGAGGAPGGRRGHPTHPSPAPPRTPGRAASPRGATGCRREAPGEGRRGLAPPGTWRFQAWASLGANPFQGARPFTKKELFRGPASFSGFVCVTALGASRRPSPPLRVLGSEPDSLRSAGRRRPSPLPSSGVRPSLRTD</sequence>
<feature type="compositionally biased region" description="Basic residues" evidence="1">
    <location>
        <begin position="75"/>
        <end position="93"/>
    </location>
</feature>
<name>A0A7J6BI46_9TELE</name>
<dbReference type="AlphaFoldDB" id="A0A7J6BI46"/>
<organism evidence="2 3">
    <name type="scientific">Onychostoma macrolepis</name>
    <dbReference type="NCBI Taxonomy" id="369639"/>
    <lineage>
        <taxon>Eukaryota</taxon>
        <taxon>Metazoa</taxon>
        <taxon>Chordata</taxon>
        <taxon>Craniata</taxon>
        <taxon>Vertebrata</taxon>
        <taxon>Euteleostomi</taxon>
        <taxon>Actinopterygii</taxon>
        <taxon>Neopterygii</taxon>
        <taxon>Teleostei</taxon>
        <taxon>Ostariophysi</taxon>
        <taxon>Cypriniformes</taxon>
        <taxon>Cyprinidae</taxon>
        <taxon>Acrossocheilinae</taxon>
        <taxon>Onychostoma</taxon>
    </lineage>
</organism>
<dbReference type="Proteomes" id="UP000579812">
    <property type="component" value="Unassembled WGS sequence"/>
</dbReference>
<feature type="region of interest" description="Disordered" evidence="1">
    <location>
        <begin position="265"/>
        <end position="469"/>
    </location>
</feature>
<evidence type="ECO:0000313" key="2">
    <source>
        <dbReference type="EMBL" id="KAF4094596.1"/>
    </source>
</evidence>
<feature type="compositionally biased region" description="Basic and acidic residues" evidence="1">
    <location>
        <begin position="453"/>
        <end position="463"/>
    </location>
</feature>
<feature type="compositionally biased region" description="Low complexity" evidence="1">
    <location>
        <begin position="114"/>
        <end position="123"/>
    </location>
</feature>
<reference evidence="2 3" key="1">
    <citation type="submission" date="2020-04" db="EMBL/GenBank/DDBJ databases">
        <title>Chromosome-level genome assembly of a cyprinid fish Onychostoma macrolepis by integration of Nanopore Sequencing, Bionano and Hi-C technology.</title>
        <authorList>
            <person name="Wang D."/>
        </authorList>
    </citation>
    <scope>NUCLEOTIDE SEQUENCE [LARGE SCALE GENOMIC DNA]</scope>
    <source>
        <strain evidence="2">SWU-2019</strain>
        <tissue evidence="2">Muscle</tissue>
    </source>
</reference>
<proteinExistence type="predicted"/>
<keyword evidence="3" id="KW-1185">Reference proteome</keyword>
<feature type="compositionally biased region" description="Low complexity" evidence="1">
    <location>
        <begin position="94"/>
        <end position="103"/>
    </location>
</feature>
<dbReference type="EMBL" id="JAAMOB010000065">
    <property type="protein sequence ID" value="KAF4094596.1"/>
    <property type="molecule type" value="Genomic_DNA"/>
</dbReference>
<feature type="compositionally biased region" description="Pro residues" evidence="1">
    <location>
        <begin position="136"/>
        <end position="148"/>
    </location>
</feature>
<evidence type="ECO:0000313" key="3">
    <source>
        <dbReference type="Proteomes" id="UP000579812"/>
    </source>
</evidence>
<protein>
    <submittedName>
        <fullName evidence="2">Uncharacterized protein</fullName>
    </submittedName>
</protein>
<feature type="region of interest" description="Disordered" evidence="1">
    <location>
        <begin position="75"/>
        <end position="169"/>
    </location>
</feature>
<feature type="compositionally biased region" description="Basic and acidic residues" evidence="1">
    <location>
        <begin position="150"/>
        <end position="165"/>
    </location>
</feature>
<evidence type="ECO:0000256" key="1">
    <source>
        <dbReference type="SAM" id="MobiDB-lite"/>
    </source>
</evidence>
<accession>A0A7J6BI46</accession>
<feature type="region of interest" description="Disordered" evidence="1">
    <location>
        <begin position="514"/>
        <end position="554"/>
    </location>
</feature>
<gene>
    <name evidence="2" type="ORF">G5714_024678</name>
</gene>
<feature type="compositionally biased region" description="Low complexity" evidence="1">
    <location>
        <begin position="441"/>
        <end position="450"/>
    </location>
</feature>
<comment type="caution">
    <text evidence="2">The sequence shown here is derived from an EMBL/GenBank/DDBJ whole genome shotgun (WGS) entry which is preliminary data.</text>
</comment>